<feature type="domain" description="HTH lacI-type" evidence="4">
    <location>
        <begin position="19"/>
        <end position="74"/>
    </location>
</feature>
<name>A0A916SN60_9MICO</name>
<dbReference type="SUPFAM" id="SSF53822">
    <property type="entry name" value="Periplasmic binding protein-like I"/>
    <property type="match status" value="1"/>
</dbReference>
<dbReference type="AlphaFoldDB" id="A0A916SN60"/>
<protein>
    <submittedName>
        <fullName evidence="5">LacI family transcriptional regulator</fullName>
    </submittedName>
</protein>
<dbReference type="GO" id="GO:0003700">
    <property type="term" value="F:DNA-binding transcription factor activity"/>
    <property type="evidence" value="ECO:0007669"/>
    <property type="project" value="TreeGrafter"/>
</dbReference>
<evidence type="ECO:0000313" key="6">
    <source>
        <dbReference type="Proteomes" id="UP000606922"/>
    </source>
</evidence>
<dbReference type="SUPFAM" id="SSF47413">
    <property type="entry name" value="lambda repressor-like DNA-binding domains"/>
    <property type="match status" value="1"/>
</dbReference>
<dbReference type="GO" id="GO:0000976">
    <property type="term" value="F:transcription cis-regulatory region binding"/>
    <property type="evidence" value="ECO:0007669"/>
    <property type="project" value="TreeGrafter"/>
</dbReference>
<evidence type="ECO:0000259" key="4">
    <source>
        <dbReference type="PROSITE" id="PS50932"/>
    </source>
</evidence>
<dbReference type="Proteomes" id="UP000606922">
    <property type="component" value="Unassembled WGS sequence"/>
</dbReference>
<dbReference type="PANTHER" id="PTHR30146:SF138">
    <property type="entry name" value="TRANSCRIPTIONAL REGULATORY PROTEIN"/>
    <property type="match status" value="1"/>
</dbReference>
<dbReference type="InterPro" id="IPR010982">
    <property type="entry name" value="Lambda_DNA-bd_dom_sf"/>
</dbReference>
<dbReference type="PANTHER" id="PTHR30146">
    <property type="entry name" value="LACI-RELATED TRANSCRIPTIONAL REPRESSOR"/>
    <property type="match status" value="1"/>
</dbReference>
<reference evidence="5" key="2">
    <citation type="submission" date="2020-09" db="EMBL/GenBank/DDBJ databases">
        <authorList>
            <person name="Sun Q."/>
            <person name="Zhou Y."/>
        </authorList>
    </citation>
    <scope>NUCLEOTIDE SEQUENCE</scope>
    <source>
        <strain evidence="5">CGMCC 1.12813</strain>
    </source>
</reference>
<organism evidence="5 6">
    <name type="scientific">Conyzicola nivalis</name>
    <dbReference type="NCBI Taxonomy" id="1477021"/>
    <lineage>
        <taxon>Bacteria</taxon>
        <taxon>Bacillati</taxon>
        <taxon>Actinomycetota</taxon>
        <taxon>Actinomycetes</taxon>
        <taxon>Micrococcales</taxon>
        <taxon>Microbacteriaceae</taxon>
        <taxon>Conyzicola</taxon>
    </lineage>
</organism>
<gene>
    <name evidence="5" type="ORF">GCM10010979_23620</name>
</gene>
<keyword evidence="6" id="KW-1185">Reference proteome</keyword>
<dbReference type="InterPro" id="IPR046335">
    <property type="entry name" value="LacI/GalR-like_sensor"/>
</dbReference>
<dbReference type="Gene3D" id="1.10.260.40">
    <property type="entry name" value="lambda repressor-like DNA-binding domains"/>
    <property type="match status" value="1"/>
</dbReference>
<reference evidence="5" key="1">
    <citation type="journal article" date="2014" name="Int. J. Syst. Evol. Microbiol.">
        <title>Complete genome sequence of Corynebacterium casei LMG S-19264T (=DSM 44701T), isolated from a smear-ripened cheese.</title>
        <authorList>
            <consortium name="US DOE Joint Genome Institute (JGI-PGF)"/>
            <person name="Walter F."/>
            <person name="Albersmeier A."/>
            <person name="Kalinowski J."/>
            <person name="Ruckert C."/>
        </authorList>
    </citation>
    <scope>NUCLEOTIDE SEQUENCE</scope>
    <source>
        <strain evidence="5">CGMCC 1.12813</strain>
    </source>
</reference>
<evidence type="ECO:0000256" key="3">
    <source>
        <dbReference type="ARBA" id="ARBA00023163"/>
    </source>
</evidence>
<evidence type="ECO:0000256" key="2">
    <source>
        <dbReference type="ARBA" id="ARBA00023125"/>
    </source>
</evidence>
<dbReference type="Gene3D" id="3.40.50.2300">
    <property type="match status" value="2"/>
</dbReference>
<dbReference type="PROSITE" id="PS50932">
    <property type="entry name" value="HTH_LACI_2"/>
    <property type="match status" value="1"/>
</dbReference>
<keyword evidence="1" id="KW-0805">Transcription regulation</keyword>
<dbReference type="SMART" id="SM00354">
    <property type="entry name" value="HTH_LACI"/>
    <property type="match status" value="1"/>
</dbReference>
<sequence>MGAEATTSGADAPAAPPRPNLAAVAALAGVSASTASLAFSGAGPVSDATRARVLAAAAELDYAGPDPRAQSLRRGRSGIIGVVIEDRLADAFRDPMNIAMLDGIADVTGTAGLALLLLTDTGGAADISVAPMDAVVLIGCSTRLDQSVVTLRQRGIPIVAIEAERMQGVVPIDLDNRDATRRGAEHLRGLGHERVALVTLPLGPEHERGALTPEREAASSAFTATQRIRGARDVYPDAVGVVAAGSTVEEGELAGRELLSAADRPTAVIAQSDLLAVGVIRAAEALGLSVPGDLSVLGFDGVRLDLDLTTLVQPAVEKGSAAGRAVLASLAAAPDEPAAFTSELHIGATTGPAPGR</sequence>
<dbReference type="Pfam" id="PF00356">
    <property type="entry name" value="LacI"/>
    <property type="match status" value="1"/>
</dbReference>
<dbReference type="CDD" id="cd01392">
    <property type="entry name" value="HTH_LacI"/>
    <property type="match status" value="1"/>
</dbReference>
<comment type="caution">
    <text evidence="5">The sequence shown here is derived from an EMBL/GenBank/DDBJ whole genome shotgun (WGS) entry which is preliminary data.</text>
</comment>
<dbReference type="RefSeq" id="WP_188510792.1">
    <property type="nucleotide sequence ID" value="NZ_BMGB01000001.1"/>
</dbReference>
<dbReference type="EMBL" id="BMGB01000001">
    <property type="protein sequence ID" value="GGB08366.1"/>
    <property type="molecule type" value="Genomic_DNA"/>
</dbReference>
<evidence type="ECO:0000256" key="1">
    <source>
        <dbReference type="ARBA" id="ARBA00023015"/>
    </source>
</evidence>
<dbReference type="InterPro" id="IPR000843">
    <property type="entry name" value="HTH_LacI"/>
</dbReference>
<dbReference type="Pfam" id="PF13377">
    <property type="entry name" value="Peripla_BP_3"/>
    <property type="match status" value="1"/>
</dbReference>
<dbReference type="CDD" id="cd06279">
    <property type="entry name" value="PBP1_LacI-like"/>
    <property type="match status" value="1"/>
</dbReference>
<keyword evidence="2" id="KW-0238">DNA-binding</keyword>
<proteinExistence type="predicted"/>
<keyword evidence="3" id="KW-0804">Transcription</keyword>
<dbReference type="InterPro" id="IPR028082">
    <property type="entry name" value="Peripla_BP_I"/>
</dbReference>
<accession>A0A916SN60</accession>
<evidence type="ECO:0000313" key="5">
    <source>
        <dbReference type="EMBL" id="GGB08366.1"/>
    </source>
</evidence>